<keyword evidence="2" id="KW-1185">Reference proteome</keyword>
<accession>A0A5B7CMN3</accession>
<name>A0A5B7CMN3_PORTR</name>
<sequence>MEKKGVEQNYVNHDLSESWIIRENMAPASALVLSCSNARSTYVTASHVTPGIPEDAICRLHLFGTLAVRGFALPATLLWDGPERSRGLGSCGPEDGQRNKVQDPAVCHLPLATELQQSNNHIPIKGEALYCCPSNLFSDVLRLVTFTLCFNNLHSKHCEDKSALLWQSVDACFQIKPVMDDICT</sequence>
<reference evidence="1 2" key="1">
    <citation type="submission" date="2019-05" db="EMBL/GenBank/DDBJ databases">
        <title>Another draft genome of Portunus trituberculatus and its Hox gene families provides insights of decapod evolution.</title>
        <authorList>
            <person name="Jeong J.-H."/>
            <person name="Song I."/>
            <person name="Kim S."/>
            <person name="Choi T."/>
            <person name="Kim D."/>
            <person name="Ryu S."/>
            <person name="Kim W."/>
        </authorList>
    </citation>
    <scope>NUCLEOTIDE SEQUENCE [LARGE SCALE GENOMIC DNA]</scope>
    <source>
        <tissue evidence="1">Muscle</tissue>
    </source>
</reference>
<dbReference type="EMBL" id="VSRR010000048">
    <property type="protein sequence ID" value="MPC08913.1"/>
    <property type="molecule type" value="Genomic_DNA"/>
</dbReference>
<dbReference type="PROSITE" id="PS51257">
    <property type="entry name" value="PROKAR_LIPOPROTEIN"/>
    <property type="match status" value="1"/>
</dbReference>
<organism evidence="1 2">
    <name type="scientific">Portunus trituberculatus</name>
    <name type="common">Swimming crab</name>
    <name type="synonym">Neptunus trituberculatus</name>
    <dbReference type="NCBI Taxonomy" id="210409"/>
    <lineage>
        <taxon>Eukaryota</taxon>
        <taxon>Metazoa</taxon>
        <taxon>Ecdysozoa</taxon>
        <taxon>Arthropoda</taxon>
        <taxon>Crustacea</taxon>
        <taxon>Multicrustacea</taxon>
        <taxon>Malacostraca</taxon>
        <taxon>Eumalacostraca</taxon>
        <taxon>Eucarida</taxon>
        <taxon>Decapoda</taxon>
        <taxon>Pleocyemata</taxon>
        <taxon>Brachyura</taxon>
        <taxon>Eubrachyura</taxon>
        <taxon>Portunoidea</taxon>
        <taxon>Portunidae</taxon>
        <taxon>Portuninae</taxon>
        <taxon>Portunus</taxon>
    </lineage>
</organism>
<comment type="caution">
    <text evidence="1">The sequence shown here is derived from an EMBL/GenBank/DDBJ whole genome shotgun (WGS) entry which is preliminary data.</text>
</comment>
<proteinExistence type="predicted"/>
<evidence type="ECO:0000313" key="1">
    <source>
        <dbReference type="EMBL" id="MPC08913.1"/>
    </source>
</evidence>
<dbReference type="AlphaFoldDB" id="A0A5B7CMN3"/>
<protein>
    <submittedName>
        <fullName evidence="1">Uncharacterized protein</fullName>
    </submittedName>
</protein>
<gene>
    <name evidence="1" type="ORF">E2C01_001510</name>
</gene>
<evidence type="ECO:0000313" key="2">
    <source>
        <dbReference type="Proteomes" id="UP000324222"/>
    </source>
</evidence>
<dbReference type="Proteomes" id="UP000324222">
    <property type="component" value="Unassembled WGS sequence"/>
</dbReference>